<evidence type="ECO:0000313" key="3">
    <source>
        <dbReference type="EMBL" id="MRS64065.1"/>
    </source>
</evidence>
<comment type="caution">
    <text evidence="3">The sequence shown here is derived from an EMBL/GenBank/DDBJ whole genome shotgun (WGS) entry which is preliminary data.</text>
</comment>
<dbReference type="InterPro" id="IPR011040">
    <property type="entry name" value="Sialidase"/>
</dbReference>
<reference evidence="3 4" key="1">
    <citation type="journal article" date="2018" name="Antonie Van Leeuwenhoek">
        <title>Larkinella terrae sp. nov., isolated from soil on Jeju Island, South Korea.</title>
        <authorList>
            <person name="Ten L.N."/>
            <person name="Jeon J."/>
            <person name="Park S.J."/>
            <person name="Park S."/>
            <person name="Lee S.Y."/>
            <person name="Kim M.K."/>
            <person name="Jung H.Y."/>
        </authorList>
    </citation>
    <scope>NUCLEOTIDE SEQUENCE [LARGE SCALE GENOMIC DNA]</scope>
    <source>
        <strain evidence="3 4">KCTC 52001</strain>
    </source>
</reference>
<dbReference type="AlphaFoldDB" id="A0A7K0EQG0"/>
<sequence>MNVLKTIKPVVVLLLAGLALTGSVPVLAQTAGLDKSGGKTTTSGSWIADKVQEIPGLKMGPFVRLADGGILTVLKTKSLISKDEGKTWTEYPIFNDPEKFEISEERALIRTKKGAIILACMNLKERANWNWQKEISDSPDAKLPTYTVRSLDGGKTWQDAQKLHDEWTGAIRDMIETKDGSIVFTSMMMQHNPGRHSVLTYSSKNEGKSWTRSTIIDLGGTGHHGGVTEATVEQLKDGRLWLLLRTNWGSFWEAYSKDDGVTWSGFNPTKISASSAPGLLKRLKDGKLVLVWNRRFPEGKVDYKLSGGDNQWSEVPASNHRDELSIAFSSDEGKTWSKPVVFAERGTQPRLSYPYLFEEKPGLLWITVMQGELRVKLEEKDFLR</sequence>
<dbReference type="Proteomes" id="UP000441754">
    <property type="component" value="Unassembled WGS sequence"/>
</dbReference>
<proteinExistence type="predicted"/>
<dbReference type="RefSeq" id="WP_154177435.1">
    <property type="nucleotide sequence ID" value="NZ_WJXZ01000014.1"/>
</dbReference>
<dbReference type="InterPro" id="IPR036278">
    <property type="entry name" value="Sialidase_sf"/>
</dbReference>
<protein>
    <submittedName>
        <fullName evidence="3">Exo-alpha-sialidase</fullName>
    </submittedName>
</protein>
<feature type="chain" id="PRO_5029456821" evidence="1">
    <location>
        <begin position="29"/>
        <end position="384"/>
    </location>
</feature>
<evidence type="ECO:0000256" key="1">
    <source>
        <dbReference type="SAM" id="SignalP"/>
    </source>
</evidence>
<keyword evidence="4" id="KW-1185">Reference proteome</keyword>
<feature type="signal peptide" evidence="1">
    <location>
        <begin position="1"/>
        <end position="28"/>
    </location>
</feature>
<dbReference type="PANTHER" id="PTHR43752:SF2">
    <property type="entry name" value="BNR_ASP-BOX REPEAT FAMILY PROTEIN"/>
    <property type="match status" value="1"/>
</dbReference>
<gene>
    <name evidence="3" type="ORF">GJJ30_22400</name>
</gene>
<dbReference type="PANTHER" id="PTHR43752">
    <property type="entry name" value="BNR/ASP-BOX REPEAT FAMILY PROTEIN"/>
    <property type="match status" value="1"/>
</dbReference>
<organism evidence="3 4">
    <name type="scientific">Larkinella terrae</name>
    <dbReference type="NCBI Taxonomy" id="2025311"/>
    <lineage>
        <taxon>Bacteria</taxon>
        <taxon>Pseudomonadati</taxon>
        <taxon>Bacteroidota</taxon>
        <taxon>Cytophagia</taxon>
        <taxon>Cytophagales</taxon>
        <taxon>Spirosomataceae</taxon>
        <taxon>Larkinella</taxon>
    </lineage>
</organism>
<dbReference type="Gene3D" id="2.120.10.10">
    <property type="match status" value="1"/>
</dbReference>
<dbReference type="OrthoDB" id="9757809at2"/>
<keyword evidence="1" id="KW-0732">Signal</keyword>
<dbReference type="SUPFAM" id="SSF50939">
    <property type="entry name" value="Sialidases"/>
    <property type="match status" value="1"/>
</dbReference>
<evidence type="ECO:0000259" key="2">
    <source>
        <dbReference type="Pfam" id="PF13088"/>
    </source>
</evidence>
<dbReference type="EMBL" id="WJXZ01000014">
    <property type="protein sequence ID" value="MRS64065.1"/>
    <property type="molecule type" value="Genomic_DNA"/>
</dbReference>
<name>A0A7K0EQG0_9BACT</name>
<dbReference type="CDD" id="cd15482">
    <property type="entry name" value="Sialidase_non-viral"/>
    <property type="match status" value="1"/>
</dbReference>
<feature type="domain" description="Sialidase" evidence="2">
    <location>
        <begin position="142"/>
        <end position="364"/>
    </location>
</feature>
<dbReference type="Pfam" id="PF13088">
    <property type="entry name" value="BNR_2"/>
    <property type="match status" value="1"/>
</dbReference>
<evidence type="ECO:0000313" key="4">
    <source>
        <dbReference type="Proteomes" id="UP000441754"/>
    </source>
</evidence>
<accession>A0A7K0EQG0</accession>